<dbReference type="EMBL" id="JACEIK010022278">
    <property type="protein sequence ID" value="MCE5166378.1"/>
    <property type="molecule type" value="Genomic_DNA"/>
</dbReference>
<dbReference type="InterPro" id="IPR004463">
    <property type="entry name" value="UDP-acyl_GlcNac_deAcase"/>
</dbReference>
<protein>
    <submittedName>
        <fullName evidence="1">UDP-3-O-acyl-N-acetylglucosamine deacetylase 1, mitochondrial</fullName>
    </submittedName>
</protein>
<organism evidence="1 2">
    <name type="scientific">Datura stramonium</name>
    <name type="common">Jimsonweed</name>
    <name type="synonym">Common thornapple</name>
    <dbReference type="NCBI Taxonomy" id="4076"/>
    <lineage>
        <taxon>Eukaryota</taxon>
        <taxon>Viridiplantae</taxon>
        <taxon>Streptophyta</taxon>
        <taxon>Embryophyta</taxon>
        <taxon>Tracheophyta</taxon>
        <taxon>Spermatophyta</taxon>
        <taxon>Magnoliopsida</taxon>
        <taxon>eudicotyledons</taxon>
        <taxon>Gunneridae</taxon>
        <taxon>Pentapetalae</taxon>
        <taxon>asterids</taxon>
        <taxon>lamiids</taxon>
        <taxon>Solanales</taxon>
        <taxon>Solanaceae</taxon>
        <taxon>Solanoideae</taxon>
        <taxon>Datureae</taxon>
        <taxon>Datura</taxon>
    </lineage>
</organism>
<evidence type="ECO:0000313" key="2">
    <source>
        <dbReference type="Proteomes" id="UP000823775"/>
    </source>
</evidence>
<keyword evidence="2" id="KW-1185">Reference proteome</keyword>
<comment type="caution">
    <text evidence="1">The sequence shown here is derived from an EMBL/GenBank/DDBJ whole genome shotgun (WGS) entry which is preliminary data.</text>
</comment>
<name>A0ABS8Y3I8_DATST</name>
<dbReference type="PANTHER" id="PTHR33694:SF1">
    <property type="entry name" value="UDP-3-O-ACYL-N-ACETYLGLUCOSAMINE DEACETYLASE 1, MITOCHONDRIAL-RELATED"/>
    <property type="match status" value="1"/>
</dbReference>
<dbReference type="SUPFAM" id="SSF54211">
    <property type="entry name" value="Ribosomal protein S5 domain 2-like"/>
    <property type="match status" value="1"/>
</dbReference>
<reference evidence="1 2" key="1">
    <citation type="journal article" date="2021" name="BMC Genomics">
        <title>Datura genome reveals duplications of psychoactive alkaloid biosynthetic genes and high mutation rate following tissue culture.</title>
        <authorList>
            <person name="Rajewski A."/>
            <person name="Carter-House D."/>
            <person name="Stajich J."/>
            <person name="Litt A."/>
        </authorList>
    </citation>
    <scope>NUCLEOTIDE SEQUENCE [LARGE SCALE GENOMIC DNA]</scope>
    <source>
        <strain evidence="1">AR-01</strain>
    </source>
</reference>
<dbReference type="Pfam" id="PF03331">
    <property type="entry name" value="LpxC"/>
    <property type="match status" value="1"/>
</dbReference>
<accession>A0ABS8Y3I8</accession>
<evidence type="ECO:0000313" key="1">
    <source>
        <dbReference type="EMBL" id="MCE5166378.1"/>
    </source>
</evidence>
<feature type="non-terminal residue" evidence="1">
    <location>
        <position position="1"/>
    </location>
</feature>
<dbReference type="InterPro" id="IPR015870">
    <property type="entry name" value="UDP-acyl_N-AcGlcN_deAcase_N"/>
</dbReference>
<sequence length="105" mass="11460">TGKIQQTIANCVELTGIGLHSGKLSTVRIFPELAGEGRYFEFRSNVIRASTDYAKESPLCTALCKDGHSISTVEHLLSALEATGVDNCRMEIESLHPHDPSFEVL</sequence>
<dbReference type="PANTHER" id="PTHR33694">
    <property type="entry name" value="UDP-3-O-ACYL-N-ACETYLGLUCOSAMINE DEACETYLASE 1, MITOCHONDRIAL-RELATED"/>
    <property type="match status" value="1"/>
</dbReference>
<proteinExistence type="predicted"/>
<dbReference type="Gene3D" id="3.30.230.20">
    <property type="entry name" value="lpxc deacetylase, domain 1"/>
    <property type="match status" value="1"/>
</dbReference>
<gene>
    <name evidence="1" type="primary">LPXC1</name>
    <name evidence="1" type="ORF">HAX54_018130</name>
</gene>
<dbReference type="Proteomes" id="UP000823775">
    <property type="component" value="Unassembled WGS sequence"/>
</dbReference>
<dbReference type="InterPro" id="IPR020568">
    <property type="entry name" value="Ribosomal_Su5_D2-typ_SF"/>
</dbReference>